<dbReference type="Gene3D" id="3.40.50.720">
    <property type="entry name" value="NAD(P)-binding Rossmann-like Domain"/>
    <property type="match status" value="1"/>
</dbReference>
<evidence type="ECO:0000313" key="2">
    <source>
        <dbReference type="EMBL" id="KJZ05823.1"/>
    </source>
</evidence>
<accession>A0A0F4QDN3</accession>
<gene>
    <name evidence="2" type="ORF">TW77_21460</name>
</gene>
<protein>
    <recommendedName>
        <fullName evidence="1">NAD(P)-binding domain-containing protein</fullName>
    </recommendedName>
</protein>
<dbReference type="RefSeq" id="WP_046007008.1">
    <property type="nucleotide sequence ID" value="NZ_JXYA01000061.1"/>
</dbReference>
<dbReference type="PANTHER" id="PTHR43245:SF10">
    <property type="entry name" value="SUGAR DEHYDRATASE_EPIMERASE YFNG-RELATED"/>
    <property type="match status" value="1"/>
</dbReference>
<sequence>MKNINVLITGHTGFKGSWLTALLHCLGANVYGYSLEKNATPIYEKIRELDLLAGECIGDINDETKFREFAESANPEIVFHMAAQPLVIESYEDPISTFDTNVVGTAKVLNGLRCIANLKSIVVITTDKCYRNNEWCWPYRETDALGGHDPYSASKACTELVVDSFRNSFFNTESSPLIATVRAGNVIGGGDPTQGRLLPDIATALVTESTLETRNPYATRPWQHVLEPITGYLSLAMRMRGGEDSLATAWNFGPAADANKSVGEILNVVESIYSGFKWKALGEPKYHEAKLLSLDSSKANFELSWSPNWDFDTSIEKTLQWYVDVHAGNDPFEVTLAQLKEFMEGVNYDFS</sequence>
<dbReference type="PANTHER" id="PTHR43245">
    <property type="entry name" value="BIFUNCTIONAL POLYMYXIN RESISTANCE PROTEIN ARNA"/>
    <property type="match status" value="1"/>
</dbReference>
<reference evidence="2 3" key="1">
    <citation type="journal article" date="2015" name="BMC Genomics">
        <title>Genome mining reveals unlocked bioactive potential of marine Gram-negative bacteria.</title>
        <authorList>
            <person name="Machado H."/>
            <person name="Sonnenschein E.C."/>
            <person name="Melchiorsen J."/>
            <person name="Gram L."/>
        </authorList>
    </citation>
    <scope>NUCLEOTIDE SEQUENCE [LARGE SCALE GENOMIC DNA]</scope>
    <source>
        <strain evidence="2 3">S2471</strain>
    </source>
</reference>
<dbReference type="Gene3D" id="3.90.25.10">
    <property type="entry name" value="UDP-galactose 4-epimerase, domain 1"/>
    <property type="match status" value="1"/>
</dbReference>
<dbReference type="NCBIfam" id="TIGR02622">
    <property type="entry name" value="CDP_4_6_dhtase"/>
    <property type="match status" value="1"/>
</dbReference>
<keyword evidence="3" id="KW-1185">Reference proteome</keyword>
<dbReference type="Pfam" id="PF16363">
    <property type="entry name" value="GDP_Man_Dehyd"/>
    <property type="match status" value="1"/>
</dbReference>
<dbReference type="EMBL" id="JXYA01000061">
    <property type="protein sequence ID" value="KJZ05823.1"/>
    <property type="molecule type" value="Genomic_DNA"/>
</dbReference>
<comment type="caution">
    <text evidence="2">The sequence shown here is derived from an EMBL/GenBank/DDBJ whole genome shotgun (WGS) entry which is preliminary data.</text>
</comment>
<dbReference type="AlphaFoldDB" id="A0A0F4QDN3"/>
<dbReference type="SUPFAM" id="SSF51735">
    <property type="entry name" value="NAD(P)-binding Rossmann-fold domains"/>
    <property type="match status" value="1"/>
</dbReference>
<name>A0A0F4QDN3_9GAMM</name>
<dbReference type="InterPro" id="IPR013445">
    <property type="entry name" value="CDP_4_6_deHydtase"/>
</dbReference>
<dbReference type="InterPro" id="IPR036291">
    <property type="entry name" value="NAD(P)-bd_dom_sf"/>
</dbReference>
<dbReference type="Proteomes" id="UP000033452">
    <property type="component" value="Unassembled WGS sequence"/>
</dbReference>
<dbReference type="InterPro" id="IPR016040">
    <property type="entry name" value="NAD(P)-bd_dom"/>
</dbReference>
<evidence type="ECO:0000313" key="3">
    <source>
        <dbReference type="Proteomes" id="UP000033452"/>
    </source>
</evidence>
<proteinExistence type="predicted"/>
<evidence type="ECO:0000259" key="1">
    <source>
        <dbReference type="Pfam" id="PF16363"/>
    </source>
</evidence>
<dbReference type="InterPro" id="IPR050177">
    <property type="entry name" value="Lipid_A_modif_metabolic_enz"/>
</dbReference>
<feature type="domain" description="NAD(P)-binding" evidence="1">
    <location>
        <begin position="7"/>
        <end position="318"/>
    </location>
</feature>
<organism evidence="2 3">
    <name type="scientific">Pseudoalteromonas rubra</name>
    <dbReference type="NCBI Taxonomy" id="43658"/>
    <lineage>
        <taxon>Bacteria</taxon>
        <taxon>Pseudomonadati</taxon>
        <taxon>Pseudomonadota</taxon>
        <taxon>Gammaproteobacteria</taxon>
        <taxon>Alteromonadales</taxon>
        <taxon>Pseudoalteromonadaceae</taxon>
        <taxon>Pseudoalteromonas</taxon>
    </lineage>
</organism>
<dbReference type="PATRIC" id="fig|43658.5.peg.4523"/>
<dbReference type="OrthoDB" id="9779041at2"/>